<evidence type="ECO:0000259" key="5">
    <source>
        <dbReference type="Pfam" id="PF05193"/>
    </source>
</evidence>
<dbReference type="InterPro" id="IPR011765">
    <property type="entry name" value="Pept_M16_N"/>
</dbReference>
<dbReference type="InterPro" id="IPR050361">
    <property type="entry name" value="MPP/UQCRC_Complex"/>
</dbReference>
<dbReference type="GO" id="GO:0046872">
    <property type="term" value="F:metal ion binding"/>
    <property type="evidence" value="ECO:0007669"/>
    <property type="project" value="InterPro"/>
</dbReference>
<dbReference type="AlphaFoldDB" id="A0A1L9QRM1"/>
<evidence type="ECO:0000259" key="4">
    <source>
        <dbReference type="Pfam" id="PF00675"/>
    </source>
</evidence>
<dbReference type="Gene3D" id="3.30.830.10">
    <property type="entry name" value="Metalloenzyme, LuxS/M16 peptidase-like"/>
    <property type="match status" value="2"/>
</dbReference>
<dbReference type="GO" id="GO:0004222">
    <property type="term" value="F:metalloendopeptidase activity"/>
    <property type="evidence" value="ECO:0007669"/>
    <property type="project" value="InterPro"/>
</dbReference>
<evidence type="ECO:0000256" key="1">
    <source>
        <dbReference type="ARBA" id="ARBA00007261"/>
    </source>
</evidence>
<dbReference type="Pfam" id="PF05193">
    <property type="entry name" value="Peptidase_M16_C"/>
    <property type="match status" value="1"/>
</dbReference>
<comment type="similarity">
    <text evidence="1 2">Belongs to the peptidase M16 family.</text>
</comment>
<evidence type="ECO:0000256" key="2">
    <source>
        <dbReference type="RuleBase" id="RU004447"/>
    </source>
</evidence>
<evidence type="ECO:0000313" key="7">
    <source>
        <dbReference type="Proteomes" id="UP000183940"/>
    </source>
</evidence>
<keyword evidence="7" id="KW-1185">Reference proteome</keyword>
<name>A0A1L9QRM1_9CYAN</name>
<dbReference type="PANTHER" id="PTHR11851:SF49">
    <property type="entry name" value="MITOCHONDRIAL-PROCESSING PEPTIDASE SUBUNIT ALPHA"/>
    <property type="match status" value="1"/>
</dbReference>
<dbReference type="EMBL" id="MLAW01000018">
    <property type="protein sequence ID" value="OJJ25340.1"/>
    <property type="molecule type" value="Genomic_DNA"/>
</dbReference>
<reference evidence="6" key="1">
    <citation type="submission" date="2016-10" db="EMBL/GenBank/DDBJ databases">
        <title>CRISPR-Cas defence system in Roseofilum reptotaenium: evidence of a bacteriophage-cyanobacterium arms race in the coral black band disease.</title>
        <authorList>
            <person name="Buerger P."/>
            <person name="Wood-Charlson E.M."/>
            <person name="Weynberg K.D."/>
            <person name="Willis B."/>
            <person name="Van Oppen M.J."/>
        </authorList>
    </citation>
    <scope>NUCLEOTIDE SEQUENCE [LARGE SCALE GENOMIC DNA]</scope>
    <source>
        <strain evidence="6">AO1-A</strain>
    </source>
</reference>
<dbReference type="GO" id="GO:0006508">
    <property type="term" value="P:proteolysis"/>
    <property type="evidence" value="ECO:0007669"/>
    <property type="project" value="InterPro"/>
</dbReference>
<dbReference type="InterPro" id="IPR001431">
    <property type="entry name" value="Pept_M16_Zn_BS"/>
</dbReference>
<dbReference type="PANTHER" id="PTHR11851">
    <property type="entry name" value="METALLOPROTEASE"/>
    <property type="match status" value="1"/>
</dbReference>
<comment type="caution">
    <text evidence="6">The sequence shown here is derived from an EMBL/GenBank/DDBJ whole genome shotgun (WGS) entry which is preliminary data.</text>
</comment>
<accession>A0A1L9QRM1</accession>
<feature type="domain" description="Peptidase M16 N-terminal" evidence="4">
    <location>
        <begin position="29"/>
        <end position="169"/>
    </location>
</feature>
<dbReference type="SUPFAM" id="SSF63411">
    <property type="entry name" value="LuxS/MPP-like metallohydrolase"/>
    <property type="match status" value="2"/>
</dbReference>
<dbReference type="Proteomes" id="UP000183940">
    <property type="component" value="Unassembled WGS sequence"/>
</dbReference>
<gene>
    <name evidence="6" type="ORF">BI308_12010</name>
</gene>
<dbReference type="PROSITE" id="PS00143">
    <property type="entry name" value="INSULINASE"/>
    <property type="match status" value="1"/>
</dbReference>
<dbReference type="InterPro" id="IPR007863">
    <property type="entry name" value="Peptidase_M16_C"/>
</dbReference>
<sequence>MAQLLSLPHFPARTLKLDSGLTLIHQQMSATPAVVADVWVKAGAMQEPEDAPGLAHFLEHMVFKGTSRIGPGIFDQVIENRGGVSNAATSYDYAHFYINTAVHHLADTLPYLAQILLHPAIPEEEFLQEREVVMSEIRQVQDDPDWLGFSSLLENLYPDHPYGRSVLGTQAQVLTHTPQQMQVFHQQCYQPENMTVVLVGDITETEAIHLVSKSFVGFKKERSSEKKGRSPKQWVPLSPHHLTPDHSYKPRKAPSIFPLETIRRKEFKYPRLEEARLMMAWLGPGVDRLSDAYALDLISVLLASGRTSRLVRELQQEQGLAYGVGSDFSLQQDSSLFTITAWLEPKYLNDVELLIRDRLDTLRTTPILETELRSCQRQLCNDYAFSTETPSQLAGLYGYYNTVAQARQAVSYPHRVRSLTPEEIQRVAGEYLHPDRYVVTQLKPLW</sequence>
<protein>
    <submittedName>
        <fullName evidence="6">Peptidase M16</fullName>
    </submittedName>
</protein>
<proteinExistence type="inferred from homology"/>
<organism evidence="6 7">
    <name type="scientific">Roseofilum reptotaenium AO1-A</name>
    <dbReference type="NCBI Taxonomy" id="1925591"/>
    <lineage>
        <taxon>Bacteria</taxon>
        <taxon>Bacillati</taxon>
        <taxon>Cyanobacteriota</taxon>
        <taxon>Cyanophyceae</taxon>
        <taxon>Desertifilales</taxon>
        <taxon>Desertifilaceae</taxon>
        <taxon>Roseofilum</taxon>
    </lineage>
</organism>
<dbReference type="STRING" id="1925591.BI308_12010"/>
<dbReference type="Pfam" id="PF00675">
    <property type="entry name" value="Peptidase_M16"/>
    <property type="match status" value="1"/>
</dbReference>
<evidence type="ECO:0000256" key="3">
    <source>
        <dbReference type="SAM" id="MobiDB-lite"/>
    </source>
</evidence>
<dbReference type="InterPro" id="IPR011249">
    <property type="entry name" value="Metalloenz_LuxS/M16"/>
</dbReference>
<evidence type="ECO:0000313" key="6">
    <source>
        <dbReference type="EMBL" id="OJJ25340.1"/>
    </source>
</evidence>
<feature type="domain" description="Peptidase M16 C-terminal" evidence="5">
    <location>
        <begin position="177"/>
        <end position="379"/>
    </location>
</feature>
<feature type="region of interest" description="Disordered" evidence="3">
    <location>
        <begin position="221"/>
        <end position="245"/>
    </location>
</feature>